<name>K7A2V7_9ALTE</name>
<evidence type="ECO:0000313" key="2">
    <source>
        <dbReference type="Proteomes" id="UP000006322"/>
    </source>
</evidence>
<evidence type="ECO:0000313" key="1">
    <source>
        <dbReference type="EMBL" id="GAC35248.1"/>
    </source>
</evidence>
<sequence length="46" mass="4996">MNEHSFADVIALGSNAIPTAKYLGQTHSCKKFKLSVDSVHPINVIL</sequence>
<organism evidence="1 2">
    <name type="scientific">Paraglaciecola polaris LMG 21857</name>
    <dbReference type="NCBI Taxonomy" id="1129793"/>
    <lineage>
        <taxon>Bacteria</taxon>
        <taxon>Pseudomonadati</taxon>
        <taxon>Pseudomonadota</taxon>
        <taxon>Gammaproteobacteria</taxon>
        <taxon>Alteromonadales</taxon>
        <taxon>Alteromonadaceae</taxon>
        <taxon>Paraglaciecola</taxon>
    </lineage>
</organism>
<dbReference type="AlphaFoldDB" id="K7A2V7"/>
<keyword evidence="2" id="KW-1185">Reference proteome</keyword>
<accession>K7A2V7</accession>
<protein>
    <submittedName>
        <fullName evidence="1">Uncharacterized protein</fullName>
    </submittedName>
</protein>
<dbReference type="Proteomes" id="UP000006322">
    <property type="component" value="Unassembled WGS sequence"/>
</dbReference>
<reference evidence="2" key="1">
    <citation type="journal article" date="2014" name="Environ. Microbiol.">
        <title>Comparative genomics of the marine bacterial genus Glaciecola reveals the high degree of genomic diversity and genomic characteristic for cold adaptation.</title>
        <authorList>
            <person name="Qin Q.L."/>
            <person name="Xie B.B."/>
            <person name="Yu Y."/>
            <person name="Shu Y.L."/>
            <person name="Rong J.C."/>
            <person name="Zhang Y.J."/>
            <person name="Zhao D.L."/>
            <person name="Chen X.L."/>
            <person name="Zhang X.Y."/>
            <person name="Chen B."/>
            <person name="Zhou B.C."/>
            <person name="Zhang Y.Z."/>
        </authorList>
    </citation>
    <scope>NUCLEOTIDE SEQUENCE [LARGE SCALE GENOMIC DNA]</scope>
    <source>
        <strain evidence="2">LMG 21857</strain>
    </source>
</reference>
<gene>
    <name evidence="1" type="ORF">GPLA_4369</name>
</gene>
<dbReference type="EMBL" id="BAER01000127">
    <property type="protein sequence ID" value="GAC35248.1"/>
    <property type="molecule type" value="Genomic_DNA"/>
</dbReference>
<dbReference type="STRING" id="1129793.GPLA_4369"/>
<proteinExistence type="predicted"/>
<comment type="caution">
    <text evidence="1">The sequence shown here is derived from an EMBL/GenBank/DDBJ whole genome shotgun (WGS) entry which is preliminary data.</text>
</comment>